<dbReference type="InterPro" id="IPR045340">
    <property type="entry name" value="DUF6533"/>
</dbReference>
<protein>
    <recommendedName>
        <fullName evidence="2">DUF6533 domain-containing protein</fullName>
    </recommendedName>
</protein>
<reference evidence="4" key="2">
    <citation type="submission" date="2015-01" db="EMBL/GenBank/DDBJ databases">
        <title>Evolutionary Origins and Diversification of the Mycorrhizal Mutualists.</title>
        <authorList>
            <consortium name="DOE Joint Genome Institute"/>
            <consortium name="Mycorrhizal Genomics Consortium"/>
            <person name="Kohler A."/>
            <person name="Kuo A."/>
            <person name="Nagy L.G."/>
            <person name="Floudas D."/>
            <person name="Copeland A."/>
            <person name="Barry K.W."/>
            <person name="Cichocki N."/>
            <person name="Veneault-Fourrey C."/>
            <person name="LaButti K."/>
            <person name="Lindquist E.A."/>
            <person name="Lipzen A."/>
            <person name="Lundell T."/>
            <person name="Morin E."/>
            <person name="Murat C."/>
            <person name="Riley R."/>
            <person name="Ohm R."/>
            <person name="Sun H."/>
            <person name="Tunlid A."/>
            <person name="Henrissat B."/>
            <person name="Grigoriev I.V."/>
            <person name="Hibbett D.S."/>
            <person name="Martin F."/>
        </authorList>
    </citation>
    <scope>NUCLEOTIDE SEQUENCE [LARGE SCALE GENOMIC DNA]</scope>
    <source>
        <strain evidence="4">h7</strain>
    </source>
</reference>
<dbReference type="Pfam" id="PF20151">
    <property type="entry name" value="DUF6533"/>
    <property type="match status" value="1"/>
</dbReference>
<keyword evidence="4" id="KW-1185">Reference proteome</keyword>
<feature type="transmembrane region" description="Helical" evidence="1">
    <location>
        <begin position="119"/>
        <end position="138"/>
    </location>
</feature>
<feature type="domain" description="DUF6533" evidence="2">
    <location>
        <begin position="18"/>
        <end position="63"/>
    </location>
</feature>
<dbReference type="EMBL" id="KN831774">
    <property type="protein sequence ID" value="KIM44057.1"/>
    <property type="molecule type" value="Genomic_DNA"/>
</dbReference>
<feature type="transmembrane region" description="Helical" evidence="1">
    <location>
        <begin position="12"/>
        <end position="32"/>
    </location>
</feature>
<keyword evidence="1" id="KW-1133">Transmembrane helix</keyword>
<evidence type="ECO:0000313" key="3">
    <source>
        <dbReference type="EMBL" id="KIM44057.1"/>
    </source>
</evidence>
<dbReference type="AlphaFoldDB" id="A0A0C2YSS5"/>
<dbReference type="HOGENOM" id="CLU_035509_11_3_1"/>
<feature type="transmembrane region" description="Helical" evidence="1">
    <location>
        <begin position="211"/>
        <end position="231"/>
    </location>
</feature>
<proteinExistence type="predicted"/>
<dbReference type="Proteomes" id="UP000053424">
    <property type="component" value="Unassembled WGS sequence"/>
</dbReference>
<evidence type="ECO:0000313" key="4">
    <source>
        <dbReference type="Proteomes" id="UP000053424"/>
    </source>
</evidence>
<sequence>MDQADVVRLVHIMRLVTYFDVSASTLFVWDYMLTFRMEVDLVWKSKWTFMKGLYLFQRYLPFIDTAWLVLYRQTGGNLTRTACWDTYHASGVLMIVGLAASEMILTIRTWAVWNRNRRLSIILPILYALVWGSCFFFLSKFLNSLRSSDPPYPGFKGCFVTHASKDLNFLWVLLAVWNTMVLMLMLIPAVRTYRSGGENGRLFKTVYRDGLIYYLYLFALALANVIVIATLPSQFQEPLTVMERVIHSMLASRVLLEIRAQAGEDRDASYILTEIRYNPPSHLSTSEEQA</sequence>
<dbReference type="OrthoDB" id="3350812at2759"/>
<keyword evidence="1" id="KW-0812">Transmembrane</keyword>
<reference evidence="3 4" key="1">
    <citation type="submission" date="2014-04" db="EMBL/GenBank/DDBJ databases">
        <authorList>
            <consortium name="DOE Joint Genome Institute"/>
            <person name="Kuo A."/>
            <person name="Gay G."/>
            <person name="Dore J."/>
            <person name="Kohler A."/>
            <person name="Nagy L.G."/>
            <person name="Floudas D."/>
            <person name="Copeland A."/>
            <person name="Barry K.W."/>
            <person name="Cichocki N."/>
            <person name="Veneault-Fourrey C."/>
            <person name="LaButti K."/>
            <person name="Lindquist E.A."/>
            <person name="Lipzen A."/>
            <person name="Lundell T."/>
            <person name="Morin E."/>
            <person name="Murat C."/>
            <person name="Sun H."/>
            <person name="Tunlid A."/>
            <person name="Henrissat B."/>
            <person name="Grigoriev I.V."/>
            <person name="Hibbett D.S."/>
            <person name="Martin F."/>
            <person name="Nordberg H.P."/>
            <person name="Cantor M.N."/>
            <person name="Hua S.X."/>
        </authorList>
    </citation>
    <scope>NUCLEOTIDE SEQUENCE [LARGE SCALE GENOMIC DNA]</scope>
    <source>
        <strain evidence="4">h7</strain>
    </source>
</reference>
<feature type="transmembrane region" description="Helical" evidence="1">
    <location>
        <begin position="86"/>
        <end position="107"/>
    </location>
</feature>
<organism evidence="3 4">
    <name type="scientific">Hebeloma cylindrosporum</name>
    <dbReference type="NCBI Taxonomy" id="76867"/>
    <lineage>
        <taxon>Eukaryota</taxon>
        <taxon>Fungi</taxon>
        <taxon>Dikarya</taxon>
        <taxon>Basidiomycota</taxon>
        <taxon>Agaricomycotina</taxon>
        <taxon>Agaricomycetes</taxon>
        <taxon>Agaricomycetidae</taxon>
        <taxon>Agaricales</taxon>
        <taxon>Agaricineae</taxon>
        <taxon>Hymenogastraceae</taxon>
        <taxon>Hebeloma</taxon>
    </lineage>
</organism>
<evidence type="ECO:0000256" key="1">
    <source>
        <dbReference type="SAM" id="Phobius"/>
    </source>
</evidence>
<feature type="transmembrane region" description="Helical" evidence="1">
    <location>
        <begin position="169"/>
        <end position="190"/>
    </location>
</feature>
<gene>
    <name evidence="3" type="ORF">M413DRAFT_443118</name>
</gene>
<accession>A0A0C2YSS5</accession>
<keyword evidence="1" id="KW-0472">Membrane</keyword>
<evidence type="ECO:0000259" key="2">
    <source>
        <dbReference type="Pfam" id="PF20151"/>
    </source>
</evidence>
<name>A0A0C2YSS5_HEBCY</name>